<feature type="region of interest" description="Disordered" evidence="1">
    <location>
        <begin position="279"/>
        <end position="318"/>
    </location>
</feature>
<gene>
    <name evidence="2" type="ORF">CCUR1050_LOCUS25621</name>
</gene>
<feature type="region of interest" description="Disordered" evidence="1">
    <location>
        <begin position="1"/>
        <end position="41"/>
    </location>
</feature>
<dbReference type="AlphaFoldDB" id="A0A7S0MTH7"/>
<feature type="region of interest" description="Disordered" evidence="1">
    <location>
        <begin position="346"/>
        <end position="420"/>
    </location>
</feature>
<reference evidence="2" key="1">
    <citation type="submission" date="2021-01" db="EMBL/GenBank/DDBJ databases">
        <authorList>
            <person name="Corre E."/>
            <person name="Pelletier E."/>
            <person name="Niang G."/>
            <person name="Scheremetjew M."/>
            <person name="Finn R."/>
            <person name="Kale V."/>
            <person name="Holt S."/>
            <person name="Cochrane G."/>
            <person name="Meng A."/>
            <person name="Brown T."/>
            <person name="Cohen L."/>
        </authorList>
    </citation>
    <scope>NUCLEOTIDE SEQUENCE</scope>
    <source>
        <strain evidence="2">CCAP979/52</strain>
    </source>
</reference>
<sequence>MSEGSESERHCSQRGSPVNGGDDGPVSQRIGESSQPKISSAQMQETLHSWYNIDKRFVFDFPEHFIEVPATESSSMYWEEPMSSKEVIERLRGEKANEPEGDHLIQPIMAYYKDIVSSTQKLFAQHKKKFNSNLHHWNVLLSAKASNKVPKFLQMDTPVLKTELFPDGDISNFKTEFRSILDKAAESMVEATIQEREKIDAKLRREAVELVDVVRESAMKKWMDAQRSIECTFNRWDLIFPVEMWNSTTNARHAIPISSVIFRTAMKECQSNICRERETELQQKTDAQNVLQREKDKRSQAQSKASSLPPKEAEKSLDKRMEAKLAPMREDLREIKAMLLSNVQALDRTDPTRDDDRSARGAHAQKQATAAKAGGSLAASQKRIARDNGNGLSKDHRQAPKRTTQRLDDGVQQQTPSTPR</sequence>
<name>A0A7S0MTH7_9CRYP</name>
<feature type="compositionally biased region" description="Basic and acidic residues" evidence="1">
    <location>
        <begin position="1"/>
        <end position="11"/>
    </location>
</feature>
<feature type="compositionally biased region" description="Basic and acidic residues" evidence="1">
    <location>
        <begin position="347"/>
        <end position="359"/>
    </location>
</feature>
<feature type="compositionally biased region" description="Polar residues" evidence="1">
    <location>
        <begin position="411"/>
        <end position="420"/>
    </location>
</feature>
<evidence type="ECO:0000313" key="2">
    <source>
        <dbReference type="EMBL" id="CAD8648538.1"/>
    </source>
</evidence>
<dbReference type="EMBL" id="HBEZ01046432">
    <property type="protein sequence ID" value="CAD8648538.1"/>
    <property type="molecule type" value="Transcribed_RNA"/>
</dbReference>
<feature type="compositionally biased region" description="Polar residues" evidence="1">
    <location>
        <begin position="30"/>
        <end position="41"/>
    </location>
</feature>
<organism evidence="2">
    <name type="scientific">Cryptomonas curvata</name>
    <dbReference type="NCBI Taxonomy" id="233186"/>
    <lineage>
        <taxon>Eukaryota</taxon>
        <taxon>Cryptophyceae</taxon>
        <taxon>Cryptomonadales</taxon>
        <taxon>Cryptomonadaceae</taxon>
        <taxon>Cryptomonas</taxon>
    </lineage>
</organism>
<protein>
    <submittedName>
        <fullName evidence="2">Uncharacterized protein</fullName>
    </submittedName>
</protein>
<evidence type="ECO:0000256" key="1">
    <source>
        <dbReference type="SAM" id="MobiDB-lite"/>
    </source>
</evidence>
<proteinExistence type="predicted"/>
<accession>A0A7S0MTH7</accession>
<feature type="compositionally biased region" description="Low complexity" evidence="1">
    <location>
        <begin position="361"/>
        <end position="382"/>
    </location>
</feature>